<proteinExistence type="predicted"/>
<reference evidence="2" key="1">
    <citation type="submission" date="2024-05" db="EMBL/GenBank/DDBJ databases">
        <title>Whole genome shotgun sequence of Streptomyces hygroscopicus NBRC 113678.</title>
        <authorList>
            <person name="Komaki H."/>
            <person name="Tamura T."/>
        </authorList>
    </citation>
    <scope>NUCLEOTIDE SEQUENCE</scope>
    <source>
        <strain evidence="2">N11-34</strain>
    </source>
</reference>
<evidence type="ECO:0000256" key="1">
    <source>
        <dbReference type="SAM" id="MobiDB-lite"/>
    </source>
</evidence>
<dbReference type="EMBL" id="BNEK01000003">
    <property type="protein sequence ID" value="GHJ28662.1"/>
    <property type="molecule type" value="Genomic_DNA"/>
</dbReference>
<dbReference type="Proteomes" id="UP001054854">
    <property type="component" value="Unassembled WGS sequence"/>
</dbReference>
<protein>
    <submittedName>
        <fullName evidence="2">Uncharacterized protein</fullName>
    </submittedName>
</protein>
<feature type="region of interest" description="Disordered" evidence="1">
    <location>
        <begin position="1"/>
        <end position="61"/>
    </location>
</feature>
<evidence type="ECO:0000313" key="2">
    <source>
        <dbReference type="EMBL" id="GHJ28662.1"/>
    </source>
</evidence>
<sequence>MGMETRGRFCGVPVGSAKSPSVNSPLRPTPFALKGGGNDRGVATTDRDVENDRGGAATGAQ</sequence>
<gene>
    <name evidence="2" type="ORF">TPA0910_30950</name>
</gene>
<accession>A0ABQ3TZV7</accession>
<name>A0ABQ3TZV7_STRHY</name>
<comment type="caution">
    <text evidence="2">The sequence shown here is derived from an EMBL/GenBank/DDBJ whole genome shotgun (WGS) entry which is preliminary data.</text>
</comment>
<organism evidence="2 3">
    <name type="scientific">Streptomyces hygroscopicus</name>
    <dbReference type="NCBI Taxonomy" id="1912"/>
    <lineage>
        <taxon>Bacteria</taxon>
        <taxon>Bacillati</taxon>
        <taxon>Actinomycetota</taxon>
        <taxon>Actinomycetes</taxon>
        <taxon>Kitasatosporales</taxon>
        <taxon>Streptomycetaceae</taxon>
        <taxon>Streptomyces</taxon>
        <taxon>Streptomyces violaceusniger group</taxon>
    </lineage>
</organism>
<evidence type="ECO:0000313" key="3">
    <source>
        <dbReference type="Proteomes" id="UP001054854"/>
    </source>
</evidence>
<keyword evidence="3" id="KW-1185">Reference proteome</keyword>